<name>A0A3S4VT87_9ACTO</name>
<evidence type="ECO:0000313" key="1">
    <source>
        <dbReference type="EMBL" id="VEI13209.1"/>
    </source>
</evidence>
<reference evidence="1 2" key="1">
    <citation type="submission" date="2018-12" db="EMBL/GenBank/DDBJ databases">
        <authorList>
            <consortium name="Pathogen Informatics"/>
        </authorList>
    </citation>
    <scope>NUCLEOTIDE SEQUENCE [LARGE SCALE GENOMIC DNA]</scope>
    <source>
        <strain evidence="1 2">NCTC13354</strain>
    </source>
</reference>
<dbReference type="KEGG" id="tbw:NCTC13354_00920"/>
<gene>
    <name evidence="1" type="ORF">NCTC13354_00920</name>
</gene>
<evidence type="ECO:0008006" key="3">
    <source>
        <dbReference type="Google" id="ProtNLM"/>
    </source>
</evidence>
<protein>
    <recommendedName>
        <fullName evidence="3">Phage protein D</fullName>
    </recommendedName>
</protein>
<accession>A0A3S4VT87</accession>
<dbReference type="Proteomes" id="UP000269542">
    <property type="component" value="Chromosome"/>
</dbReference>
<dbReference type="OrthoDB" id="3330133at2"/>
<evidence type="ECO:0000313" key="2">
    <source>
        <dbReference type="Proteomes" id="UP000269542"/>
    </source>
</evidence>
<dbReference type="RefSeq" id="WP_126416350.1">
    <property type="nucleotide sequence ID" value="NZ_LR134476.1"/>
</dbReference>
<proteinExistence type="predicted"/>
<organism evidence="1 2">
    <name type="scientific">Trueperella bialowiezensis</name>
    <dbReference type="NCBI Taxonomy" id="312285"/>
    <lineage>
        <taxon>Bacteria</taxon>
        <taxon>Bacillati</taxon>
        <taxon>Actinomycetota</taxon>
        <taxon>Actinomycetes</taxon>
        <taxon>Actinomycetales</taxon>
        <taxon>Actinomycetaceae</taxon>
        <taxon>Trueperella</taxon>
    </lineage>
</organism>
<dbReference type="EMBL" id="LR134476">
    <property type="protein sequence ID" value="VEI13209.1"/>
    <property type="molecule type" value="Genomic_DNA"/>
</dbReference>
<dbReference type="AlphaFoldDB" id="A0A3S4VT87"/>
<sequence>MALQDWWTFDLVGGYGAVAGRLDGVVTGSLTGNVHAQIRWAGRLTLDKDPSVDWGQFRVRPVRHTQTSQGVVRSEPYGVYLVRETTVDARPGVHRVELDLLDRTAVVAEDATATSFTVPAGTNIVTAVGQIIASTGEVGTALTPTDDVTSSDLVWEPGETKLRIINDLLEHAGYFALWADHHGQFRVEPYVAPQARPVAYQALPGDAAVHVADTRFDLPGPVHNRVICVSQSTGDNPAMIADVMNADPDSPHSFQAQGRWVTRVVENVEAASQAVLDQHAQRLLAGEGTSGRKISRRMLPSQLGLNAIITSRADGGGVRRETVETIEISLESAALMGVTSREVA</sequence>
<keyword evidence="2" id="KW-1185">Reference proteome</keyword>